<gene>
    <name evidence="1" type="ORF">I4F81_007806</name>
</gene>
<evidence type="ECO:0000313" key="1">
    <source>
        <dbReference type="EMBL" id="KAK1865273.1"/>
    </source>
</evidence>
<accession>A0ACC3C5Y1</accession>
<dbReference type="EMBL" id="CM020619">
    <property type="protein sequence ID" value="KAK1865273.1"/>
    <property type="molecule type" value="Genomic_DNA"/>
</dbReference>
<evidence type="ECO:0000313" key="2">
    <source>
        <dbReference type="Proteomes" id="UP000798662"/>
    </source>
</evidence>
<dbReference type="Proteomes" id="UP000798662">
    <property type="component" value="Chromosome 2"/>
</dbReference>
<proteinExistence type="predicted"/>
<comment type="caution">
    <text evidence="1">The sequence shown here is derived from an EMBL/GenBank/DDBJ whole genome shotgun (WGS) entry which is preliminary data.</text>
</comment>
<protein>
    <submittedName>
        <fullName evidence="1">Uncharacterized protein</fullName>
    </submittedName>
</protein>
<organism evidence="1 2">
    <name type="scientific">Pyropia yezoensis</name>
    <name type="common">Susabi-nori</name>
    <name type="synonym">Porphyra yezoensis</name>
    <dbReference type="NCBI Taxonomy" id="2788"/>
    <lineage>
        <taxon>Eukaryota</taxon>
        <taxon>Rhodophyta</taxon>
        <taxon>Bangiophyceae</taxon>
        <taxon>Bangiales</taxon>
        <taxon>Bangiaceae</taxon>
        <taxon>Pyropia</taxon>
    </lineage>
</organism>
<reference evidence="1" key="1">
    <citation type="submission" date="2019-11" db="EMBL/GenBank/DDBJ databases">
        <title>Nori genome reveals adaptations in red seaweeds to the harsh intertidal environment.</title>
        <authorList>
            <person name="Wang D."/>
            <person name="Mao Y."/>
        </authorList>
    </citation>
    <scope>NUCLEOTIDE SEQUENCE</scope>
    <source>
        <tissue evidence="1">Gametophyte</tissue>
    </source>
</reference>
<name>A0ACC3C5Y1_PYRYE</name>
<keyword evidence="2" id="KW-1185">Reference proteome</keyword>
<sequence length="365" mass="38877">MAASSVRGAPRSMPPTGGSPARRSAAGSSPGARFRALRRHYTVLETLSEGGNSTVYRAIRCGSTDSASGLGEEVAIKVVAKTGMNEGARVALAREVVVLRQLASESTSLRYNEVLEDSLYVYVVMELMAGGDLLGVLSHARTAFSTPDALRVVRDICTSLAALHDRGIAHRDIKLENVMFADHDRTVVKLIDFGLCHRRRPGGDLLARQPCGTAAYSPPQIVMRVPYVPEEGDSWSVGVVLYALLSRRLPFGSASPADGGHAMEALGRRIVDSSPTLHGGVWDQVPFAVKDLLSALLSKNGSDRPSAREAIEMIDDIVANLAEDDEAGRDADELILGAQAVVQSLTGSRRGTSGRSSGTARRCSR</sequence>